<feature type="compositionally biased region" description="Basic and acidic residues" evidence="7">
    <location>
        <begin position="56"/>
        <end position="66"/>
    </location>
</feature>
<evidence type="ECO:0000313" key="9">
    <source>
        <dbReference type="Proteomes" id="UP000054558"/>
    </source>
</evidence>
<protein>
    <submittedName>
        <fullName evidence="8">Alpha/beta-Hydrolases superfamily protein</fullName>
    </submittedName>
</protein>
<keyword evidence="3" id="KW-1133">Transmembrane helix</keyword>
<keyword evidence="8" id="KW-0378">Hydrolase</keyword>
<keyword evidence="9" id="KW-1185">Reference proteome</keyword>
<comment type="similarity">
    <text evidence="1">Belongs to the TMEM53 family.</text>
</comment>
<dbReference type="GO" id="GO:0016787">
    <property type="term" value="F:hydrolase activity"/>
    <property type="evidence" value="ECO:0007669"/>
    <property type="project" value="UniProtKB-KW"/>
</dbReference>
<dbReference type="GO" id="GO:0005640">
    <property type="term" value="C:nuclear outer membrane"/>
    <property type="evidence" value="ECO:0007669"/>
    <property type="project" value="UniProtKB-SubCell"/>
</dbReference>
<dbReference type="InterPro" id="IPR008547">
    <property type="entry name" value="DUF829_TMEM53"/>
</dbReference>
<dbReference type="Proteomes" id="UP000054558">
    <property type="component" value="Unassembled WGS sequence"/>
</dbReference>
<dbReference type="PANTHER" id="PTHR12265:SF30">
    <property type="entry name" value="TRANSMEMBRANE PROTEIN 53"/>
    <property type="match status" value="1"/>
</dbReference>
<feature type="compositionally biased region" description="Low complexity" evidence="7">
    <location>
        <begin position="171"/>
        <end position="185"/>
    </location>
</feature>
<evidence type="ECO:0000256" key="2">
    <source>
        <dbReference type="ARBA" id="ARBA00022692"/>
    </source>
</evidence>
<evidence type="ECO:0000256" key="3">
    <source>
        <dbReference type="ARBA" id="ARBA00022989"/>
    </source>
</evidence>
<evidence type="ECO:0000256" key="5">
    <source>
        <dbReference type="ARBA" id="ARBA00023242"/>
    </source>
</evidence>
<feature type="region of interest" description="Disordered" evidence="7">
    <location>
        <begin position="142"/>
        <end position="185"/>
    </location>
</feature>
<dbReference type="EMBL" id="DF237676">
    <property type="protein sequence ID" value="GAQ91100.1"/>
    <property type="molecule type" value="Genomic_DNA"/>
</dbReference>
<evidence type="ECO:0000256" key="7">
    <source>
        <dbReference type="SAM" id="MobiDB-lite"/>
    </source>
</evidence>
<proteinExistence type="inferred from homology"/>
<accession>A0A1Y1IJU0</accession>
<gene>
    <name evidence="8" type="ORF">KFL_007270070</name>
</gene>
<evidence type="ECO:0000313" key="8">
    <source>
        <dbReference type="EMBL" id="GAQ91100.1"/>
    </source>
</evidence>
<organism evidence="8 9">
    <name type="scientific">Klebsormidium nitens</name>
    <name type="common">Green alga</name>
    <name type="synonym">Ulothrix nitens</name>
    <dbReference type="NCBI Taxonomy" id="105231"/>
    <lineage>
        <taxon>Eukaryota</taxon>
        <taxon>Viridiplantae</taxon>
        <taxon>Streptophyta</taxon>
        <taxon>Klebsormidiophyceae</taxon>
        <taxon>Klebsormidiales</taxon>
        <taxon>Klebsormidiaceae</taxon>
        <taxon>Klebsormidium</taxon>
    </lineage>
</organism>
<dbReference type="AlphaFoldDB" id="A0A1Y1IJU0"/>
<dbReference type="OrthoDB" id="77878at2759"/>
<keyword evidence="5" id="KW-0539">Nucleus</keyword>
<keyword evidence="2" id="KW-0812">Transmembrane</keyword>
<feature type="compositionally biased region" description="Basic and acidic residues" evidence="7">
    <location>
        <begin position="366"/>
        <end position="375"/>
    </location>
</feature>
<dbReference type="Pfam" id="PF05705">
    <property type="entry name" value="DUF829"/>
    <property type="match status" value="1"/>
</dbReference>
<dbReference type="InterPro" id="IPR029058">
    <property type="entry name" value="AB_hydrolase_fold"/>
</dbReference>
<dbReference type="OMA" id="YAYQISA"/>
<dbReference type="SUPFAM" id="SSF53474">
    <property type="entry name" value="alpha/beta-Hydrolases"/>
    <property type="match status" value="1"/>
</dbReference>
<dbReference type="PANTHER" id="PTHR12265">
    <property type="entry name" value="TRANSMEMBRANE PROTEIN 53"/>
    <property type="match status" value="1"/>
</dbReference>
<comment type="subcellular location">
    <subcellularLocation>
        <location evidence="6">Nucleus outer membrane</location>
        <topology evidence="6">Single-pass membrane protein</topology>
    </subcellularLocation>
</comment>
<evidence type="ECO:0000256" key="4">
    <source>
        <dbReference type="ARBA" id="ARBA00023136"/>
    </source>
</evidence>
<sequence length="519" mass="55239">MTSSSTLRLVHQGGPLAAAAVAVGFGCSDVGSKKNAVLLHSPSLAEAGPVRVRLSNEDPGGGREVRSWGCRQGLSTSGAGPSNHIGIESASQGLRGPALNGATGHLQHSLPLWQNRLPSFHDLKPGPITLPFPSRPVLSFASGSAESHAPRPAVEPWISDQRRVVSHQEASTSGSLPGLAPGSGSQSPIFSFHSWHVPDPGSFSAADGGVPSAGSPPKPPLVVVLLGWLGSKQKHLKKYADWYTQQGIHCVTFTIPMASVLSVGKGGRAEAHIDELVEEIKHWVVEINAGAGAGEEHALMFHTFSNTGWLMYGAVLEKLHKEGSPLLTKIRGCVVDSAPVVDPDPQVWASGFAAALLGKRSSAVRYDDPAPRKLPEQPAEAPEPLPRPQAPANLREAFLHSALEKFFSVFLQLPIIRKRLAEVTTVLAEKQPASPQLYIYSSADKVIPAHYVETFIEAQKQQGRSVTAKNMEHSPHVDHFRANPAVYTQHLRDFLNKCVPHVAAAGHAGRGQGTPVAEA</sequence>
<evidence type="ECO:0000256" key="6">
    <source>
        <dbReference type="ARBA" id="ARBA00034303"/>
    </source>
</evidence>
<reference evidence="8 9" key="1">
    <citation type="journal article" date="2014" name="Nat. Commun.">
        <title>Klebsormidium flaccidum genome reveals primary factors for plant terrestrial adaptation.</title>
        <authorList>
            <person name="Hori K."/>
            <person name="Maruyama F."/>
            <person name="Fujisawa T."/>
            <person name="Togashi T."/>
            <person name="Yamamoto N."/>
            <person name="Seo M."/>
            <person name="Sato S."/>
            <person name="Yamada T."/>
            <person name="Mori H."/>
            <person name="Tajima N."/>
            <person name="Moriyama T."/>
            <person name="Ikeuchi M."/>
            <person name="Watanabe M."/>
            <person name="Wada H."/>
            <person name="Kobayashi K."/>
            <person name="Saito M."/>
            <person name="Masuda T."/>
            <person name="Sasaki-Sekimoto Y."/>
            <person name="Mashiguchi K."/>
            <person name="Awai K."/>
            <person name="Shimojima M."/>
            <person name="Masuda S."/>
            <person name="Iwai M."/>
            <person name="Nobusawa T."/>
            <person name="Narise T."/>
            <person name="Kondo S."/>
            <person name="Saito H."/>
            <person name="Sato R."/>
            <person name="Murakawa M."/>
            <person name="Ihara Y."/>
            <person name="Oshima-Yamada Y."/>
            <person name="Ohtaka K."/>
            <person name="Satoh M."/>
            <person name="Sonobe K."/>
            <person name="Ishii M."/>
            <person name="Ohtani R."/>
            <person name="Kanamori-Sato M."/>
            <person name="Honoki R."/>
            <person name="Miyazaki D."/>
            <person name="Mochizuki H."/>
            <person name="Umetsu J."/>
            <person name="Higashi K."/>
            <person name="Shibata D."/>
            <person name="Kamiya Y."/>
            <person name="Sato N."/>
            <person name="Nakamura Y."/>
            <person name="Tabata S."/>
            <person name="Ida S."/>
            <person name="Kurokawa K."/>
            <person name="Ohta H."/>
        </authorList>
    </citation>
    <scope>NUCLEOTIDE SEQUENCE [LARGE SCALE GENOMIC DNA]</scope>
    <source>
        <strain evidence="8 9">NIES-2285</strain>
    </source>
</reference>
<feature type="region of interest" description="Disordered" evidence="7">
    <location>
        <begin position="56"/>
        <end position="101"/>
    </location>
</feature>
<dbReference type="Gene3D" id="3.40.50.1820">
    <property type="entry name" value="alpha/beta hydrolase"/>
    <property type="match status" value="1"/>
</dbReference>
<keyword evidence="4" id="KW-0472">Membrane</keyword>
<feature type="region of interest" description="Disordered" evidence="7">
    <location>
        <begin position="366"/>
        <end position="389"/>
    </location>
</feature>
<name>A0A1Y1IJU0_KLENI</name>
<evidence type="ECO:0000256" key="1">
    <source>
        <dbReference type="ARBA" id="ARBA00007387"/>
    </source>
</evidence>